<dbReference type="InParanoid" id="K5W0F0"/>
<dbReference type="InterPro" id="IPR001128">
    <property type="entry name" value="Cyt_P450"/>
</dbReference>
<dbReference type="Gene3D" id="1.10.630.10">
    <property type="entry name" value="Cytochrome P450"/>
    <property type="match status" value="1"/>
</dbReference>
<dbReference type="InterPro" id="IPR036396">
    <property type="entry name" value="Cyt_P450_sf"/>
</dbReference>
<keyword evidence="13" id="KW-1185">Reference proteome</keyword>
<dbReference type="InterPro" id="IPR017972">
    <property type="entry name" value="Cyt_P450_CS"/>
</dbReference>
<dbReference type="GeneID" id="18825653"/>
<evidence type="ECO:0008006" key="14">
    <source>
        <dbReference type="Google" id="ProtNLM"/>
    </source>
</evidence>
<dbReference type="CDD" id="cd11065">
    <property type="entry name" value="CYP64-like"/>
    <property type="match status" value="1"/>
</dbReference>
<dbReference type="GO" id="GO:0016705">
    <property type="term" value="F:oxidoreductase activity, acting on paired donors, with incorporation or reduction of molecular oxygen"/>
    <property type="evidence" value="ECO:0007669"/>
    <property type="project" value="InterPro"/>
</dbReference>
<evidence type="ECO:0000256" key="2">
    <source>
        <dbReference type="ARBA" id="ARBA00005179"/>
    </source>
</evidence>
<reference evidence="13" key="1">
    <citation type="journal article" date="2012" name="Proc. Natl. Acad. Sci. U.S.A.">
        <title>Genome sequence of the button mushroom Agaricus bisporus reveals mechanisms governing adaptation to a humic-rich ecological niche.</title>
        <authorList>
            <person name="Morin E."/>
            <person name="Kohler A."/>
            <person name="Baker A.R."/>
            <person name="Foulongne-Oriol M."/>
            <person name="Lombard V."/>
            <person name="Nagy L.G."/>
            <person name="Ohm R.A."/>
            <person name="Patyshakuliyeva A."/>
            <person name="Brun A."/>
            <person name="Aerts A.L."/>
            <person name="Bailey A.M."/>
            <person name="Billette C."/>
            <person name="Coutinho P.M."/>
            <person name="Deakin G."/>
            <person name="Doddapaneni H."/>
            <person name="Floudas D."/>
            <person name="Grimwood J."/>
            <person name="Hilden K."/>
            <person name="Kuees U."/>
            <person name="LaButti K.M."/>
            <person name="Lapidus A."/>
            <person name="Lindquist E.A."/>
            <person name="Lucas S.M."/>
            <person name="Murat C."/>
            <person name="Riley R.W."/>
            <person name="Salamov A.A."/>
            <person name="Schmutz J."/>
            <person name="Subramanian V."/>
            <person name="Woesten H.A.B."/>
            <person name="Xu J."/>
            <person name="Eastwood D.C."/>
            <person name="Foster G.D."/>
            <person name="Sonnenberg A.S."/>
            <person name="Cullen D."/>
            <person name="de Vries R.P."/>
            <person name="Lundell T."/>
            <person name="Hibbett D.S."/>
            <person name="Henrissat B."/>
            <person name="Burton K.S."/>
            <person name="Kerrigan R.W."/>
            <person name="Challen M.P."/>
            <person name="Grigoriev I.V."/>
            <person name="Martin F."/>
        </authorList>
    </citation>
    <scope>NUCLEOTIDE SEQUENCE [LARGE SCALE GENOMIC DNA]</scope>
    <source>
        <strain evidence="13">JB137-S8 / ATCC MYA-4627 / FGSC 10392</strain>
    </source>
</reference>
<evidence type="ECO:0000256" key="6">
    <source>
        <dbReference type="ARBA" id="ARBA00023002"/>
    </source>
</evidence>
<keyword evidence="6 10" id="KW-0560">Oxidoreductase</keyword>
<dbReference type="EMBL" id="JH971389">
    <property type="protein sequence ID" value="EKM80269.1"/>
    <property type="molecule type" value="Genomic_DNA"/>
</dbReference>
<keyword evidence="7 9" id="KW-0408">Iron</keyword>
<organism evidence="12 13">
    <name type="scientific">Agaricus bisporus var. burnettii (strain JB137-S8 / ATCC MYA-4627 / FGSC 10392)</name>
    <name type="common">White button mushroom</name>
    <dbReference type="NCBI Taxonomy" id="597362"/>
    <lineage>
        <taxon>Eukaryota</taxon>
        <taxon>Fungi</taxon>
        <taxon>Dikarya</taxon>
        <taxon>Basidiomycota</taxon>
        <taxon>Agaricomycotina</taxon>
        <taxon>Agaricomycetes</taxon>
        <taxon>Agaricomycetidae</taxon>
        <taxon>Agaricales</taxon>
        <taxon>Agaricineae</taxon>
        <taxon>Agaricaceae</taxon>
        <taxon>Agaricus</taxon>
    </lineage>
</organism>
<evidence type="ECO:0000256" key="3">
    <source>
        <dbReference type="ARBA" id="ARBA00010617"/>
    </source>
</evidence>
<keyword evidence="5 9" id="KW-0479">Metal-binding</keyword>
<dbReference type="eggNOG" id="KOG0156">
    <property type="taxonomic scope" value="Eukaryota"/>
</dbReference>
<dbReference type="OrthoDB" id="2789670at2759"/>
<evidence type="ECO:0000313" key="12">
    <source>
        <dbReference type="EMBL" id="EKM80269.1"/>
    </source>
</evidence>
<evidence type="ECO:0000313" key="13">
    <source>
        <dbReference type="Proteomes" id="UP000008493"/>
    </source>
</evidence>
<evidence type="ECO:0000256" key="5">
    <source>
        <dbReference type="ARBA" id="ARBA00022723"/>
    </source>
</evidence>
<dbReference type="SUPFAM" id="SSF48264">
    <property type="entry name" value="Cytochrome P450"/>
    <property type="match status" value="1"/>
</dbReference>
<evidence type="ECO:0000256" key="4">
    <source>
        <dbReference type="ARBA" id="ARBA00022617"/>
    </source>
</evidence>
<proteinExistence type="inferred from homology"/>
<dbReference type="Proteomes" id="UP000008493">
    <property type="component" value="Unassembled WGS sequence"/>
</dbReference>
<sequence>MPGYILLLDIMLVLLGLLIFYSLFLKRSSLSLPPGPPGLPLIGNILDMPIEKEWLAFSQWGEKYGDICSVTVLGQPFVILNSAQVATDMLDKKGAIYSDRPTLQMAGELVGWRDTLVLLPYGDRFRRYRRFFHKLIGSGAAMKQFHPIEEVEARRFIRQVLEDPNKLSAHIRRTVGATILRITYGYEAQEFKDPFVQLADQATEQFSLATAPGGFLVDLIPALRHVPLWFPGAGFRHKALAWGSTLCDMVGRPYEFVKEQMAAGRATASFTSTLLGEKQLNRQYELDICWSAASMYSGASDTTVSAVYSFFLAMTLYPQVAKRAKMELDEVVGTNRLPTFEDRDSLPYINALVKEVFRWYTVVPLAVPHRSTQDDVHEGFFIPKGTLVIPNIWKFTHDPRTYSKPDEFRPERFLAAENGGIVERDPRDLCFGFGRRVCPGIHFADASVFILCATSLAALDIETQVVNGVAIEPILEYSTGTISRPKTFQCSIKPRNPGVASLVEDEQNI</sequence>
<accession>K5W0F0</accession>
<keyword evidence="11" id="KW-0812">Transmembrane</keyword>
<dbReference type="PANTHER" id="PTHR46300">
    <property type="entry name" value="P450, PUTATIVE (EUROFUNG)-RELATED-RELATED"/>
    <property type="match status" value="1"/>
</dbReference>
<dbReference type="KEGG" id="abp:AGABI1DRAFT120299"/>
<evidence type="ECO:0000256" key="11">
    <source>
        <dbReference type="SAM" id="Phobius"/>
    </source>
</evidence>
<dbReference type="OMA" id="IPPTYKL"/>
<dbReference type="PANTHER" id="PTHR46300:SF7">
    <property type="entry name" value="P450, PUTATIVE (EUROFUNG)-RELATED"/>
    <property type="match status" value="1"/>
</dbReference>
<dbReference type="Pfam" id="PF00067">
    <property type="entry name" value="p450"/>
    <property type="match status" value="1"/>
</dbReference>
<comment type="similarity">
    <text evidence="3 10">Belongs to the cytochrome P450 family.</text>
</comment>
<evidence type="ECO:0000256" key="1">
    <source>
        <dbReference type="ARBA" id="ARBA00001971"/>
    </source>
</evidence>
<dbReference type="HOGENOM" id="CLU_001570_2_3_1"/>
<dbReference type="GO" id="GO:0020037">
    <property type="term" value="F:heme binding"/>
    <property type="evidence" value="ECO:0007669"/>
    <property type="project" value="InterPro"/>
</dbReference>
<dbReference type="InterPro" id="IPR002401">
    <property type="entry name" value="Cyt_P450_E_grp-I"/>
</dbReference>
<dbReference type="AlphaFoldDB" id="K5W0F0"/>
<keyword evidence="8 10" id="KW-0503">Monooxygenase</keyword>
<keyword evidence="4 9" id="KW-0349">Heme</keyword>
<comment type="cofactor">
    <cofactor evidence="1 9">
        <name>heme</name>
        <dbReference type="ChEBI" id="CHEBI:30413"/>
    </cofactor>
</comment>
<feature type="binding site" description="axial binding residue" evidence="9">
    <location>
        <position position="438"/>
    </location>
    <ligand>
        <name>heme</name>
        <dbReference type="ChEBI" id="CHEBI:30413"/>
    </ligand>
    <ligandPart>
        <name>Fe</name>
        <dbReference type="ChEBI" id="CHEBI:18248"/>
    </ligandPart>
</feature>
<dbReference type="GO" id="GO:0004497">
    <property type="term" value="F:monooxygenase activity"/>
    <property type="evidence" value="ECO:0007669"/>
    <property type="project" value="UniProtKB-KW"/>
</dbReference>
<feature type="transmembrane region" description="Helical" evidence="11">
    <location>
        <begin position="6"/>
        <end position="24"/>
    </location>
</feature>
<dbReference type="PRINTS" id="PR00463">
    <property type="entry name" value="EP450I"/>
</dbReference>
<keyword evidence="11" id="KW-1133">Transmembrane helix</keyword>
<dbReference type="InterPro" id="IPR050364">
    <property type="entry name" value="Cytochrome_P450_fung"/>
</dbReference>
<gene>
    <name evidence="12" type="ORF">AGABI1DRAFT_120299</name>
</gene>
<protein>
    <recommendedName>
        <fullName evidence="14">Cytochrome P450</fullName>
    </recommendedName>
</protein>
<comment type="pathway">
    <text evidence="2">Secondary metabolite biosynthesis.</text>
</comment>
<evidence type="ECO:0000256" key="10">
    <source>
        <dbReference type="RuleBase" id="RU000461"/>
    </source>
</evidence>
<dbReference type="PROSITE" id="PS00086">
    <property type="entry name" value="CYTOCHROME_P450"/>
    <property type="match status" value="1"/>
</dbReference>
<name>K5W0F0_AGABU</name>
<evidence type="ECO:0000256" key="7">
    <source>
        <dbReference type="ARBA" id="ARBA00023004"/>
    </source>
</evidence>
<keyword evidence="11" id="KW-0472">Membrane</keyword>
<dbReference type="GO" id="GO:0005506">
    <property type="term" value="F:iron ion binding"/>
    <property type="evidence" value="ECO:0007669"/>
    <property type="project" value="InterPro"/>
</dbReference>
<evidence type="ECO:0000256" key="8">
    <source>
        <dbReference type="ARBA" id="ARBA00023033"/>
    </source>
</evidence>
<dbReference type="RefSeq" id="XP_007329462.1">
    <property type="nucleotide sequence ID" value="XM_007329400.1"/>
</dbReference>
<evidence type="ECO:0000256" key="9">
    <source>
        <dbReference type="PIRSR" id="PIRSR602401-1"/>
    </source>
</evidence>